<protein>
    <submittedName>
        <fullName evidence="1">Uncharacterized protein</fullName>
    </submittedName>
</protein>
<organism evidence="1 2">
    <name type="scientific">Crenothrix polyspora</name>
    <dbReference type="NCBI Taxonomy" id="360316"/>
    <lineage>
        <taxon>Bacteria</taxon>
        <taxon>Pseudomonadati</taxon>
        <taxon>Pseudomonadota</taxon>
        <taxon>Gammaproteobacteria</taxon>
        <taxon>Methylococcales</taxon>
        <taxon>Crenotrichaceae</taxon>
        <taxon>Crenothrix</taxon>
    </lineage>
</organism>
<dbReference type="AlphaFoldDB" id="A0A1R4HBR9"/>
<dbReference type="EMBL" id="FUKJ01000279">
    <property type="protein sequence ID" value="SJM93659.1"/>
    <property type="molecule type" value="Genomic_DNA"/>
</dbReference>
<dbReference type="Proteomes" id="UP000195442">
    <property type="component" value="Unassembled WGS sequence"/>
</dbReference>
<reference evidence="2" key="1">
    <citation type="submission" date="2017-02" db="EMBL/GenBank/DDBJ databases">
        <authorList>
            <person name="Daims H."/>
        </authorList>
    </citation>
    <scope>NUCLEOTIDE SEQUENCE [LARGE SCALE GENOMIC DNA]</scope>
</reference>
<gene>
    <name evidence="1" type="ORF">CRENPOLYSF2_350002</name>
</gene>
<evidence type="ECO:0000313" key="2">
    <source>
        <dbReference type="Proteomes" id="UP000195442"/>
    </source>
</evidence>
<sequence>MYKKYFKKLIFYSKRGSFAFNEEAKNEHKNDIFNSDDFFVPIFVDCRRQQCK</sequence>
<name>A0A1R4HBR9_9GAMM</name>
<proteinExistence type="predicted"/>
<keyword evidence="2" id="KW-1185">Reference proteome</keyword>
<evidence type="ECO:0000313" key="1">
    <source>
        <dbReference type="EMBL" id="SJM93659.1"/>
    </source>
</evidence>
<accession>A0A1R4HBR9</accession>